<sequence>MDNRNGAKWIWLPHFQDADPKLPGKFVLFRKSVSLPSSPTTPCLIHVSADTRYRLYVNGVSVAFGPCKSYPQRWFYETIDITPHLHAGTNVIAAKVLRFFPAQTGSTSMMKANVPGFILWGEVGGVKVVTDENWLCHEDESIELKSRAEWNYILGPPFLSLDERVDLSKAESNWHSSDSCDLSRWKPAVPAVPPVKMMPVLEPWKLHERPIPLLPEVPQKFVGALRTSDSSPALQEWTDLLLGEEQHVVVQAGQTVWVEIEASTLTTGFLEFDFSGGTETEVAILYAESYEKDLNVDSSPFPLPRLKGDRRDWQNGRLYGNEDHVVLHNSDSEQSKRYEPFWFRTFRFIRLSIVTQSTPLTIRRIAYRETHYPLEITTKVDIPAKLNGIWDTCIRTLKLCMHETYEDCPFYEQNQFAMDGRLQLLFTYQLSRDDRLARKTIHEFYASRRDDGLLETNYPVSMRAINIPQFSLFWVLMLHDHMMHFGDKGLVRRYIGGVDGVFQHFEERVNRDGLVGAFDEECWAFVDWVQEWQGDPRGPKGIREMAVPPIYKRTGVAAYNSLLYAMVLQRAAELCMFIAREDTTREYRQRADALNEAVVKHCFNGTFFVDGPGAEEICEHTQVFAILSGATTGEEATRLMQRTMEHKSMPRCSYATKFYVFRALSKTGLYEDCFKGMMQTWYKMSEQNLTTFAEDDVGFRSDCHGWSASPIYEIVAELHGVRPARPGFGVIDLRPRRKLLEAAQMRFSIPKGVTSVQWEKDGGIELEAAEDIDVEYLPPGARLKKIMCTRTGQRTSLE</sequence>
<organism evidence="1 2">
    <name type="scientific">Neophaeococcomyces mojaviensis</name>
    <dbReference type="NCBI Taxonomy" id="3383035"/>
    <lineage>
        <taxon>Eukaryota</taxon>
        <taxon>Fungi</taxon>
        <taxon>Dikarya</taxon>
        <taxon>Ascomycota</taxon>
        <taxon>Pezizomycotina</taxon>
        <taxon>Eurotiomycetes</taxon>
        <taxon>Chaetothyriomycetidae</taxon>
        <taxon>Chaetothyriales</taxon>
        <taxon>Chaetothyriales incertae sedis</taxon>
        <taxon>Neophaeococcomyces</taxon>
    </lineage>
</organism>
<proteinExistence type="predicted"/>
<keyword evidence="2" id="KW-1185">Reference proteome</keyword>
<protein>
    <submittedName>
        <fullName evidence="1">Uncharacterized protein</fullName>
    </submittedName>
</protein>
<dbReference type="EMBL" id="JAPDRQ010000028">
    <property type="protein sequence ID" value="KAJ9660829.1"/>
    <property type="molecule type" value="Genomic_DNA"/>
</dbReference>
<accession>A0ACC3AEL1</accession>
<evidence type="ECO:0000313" key="1">
    <source>
        <dbReference type="EMBL" id="KAJ9660829.1"/>
    </source>
</evidence>
<evidence type="ECO:0000313" key="2">
    <source>
        <dbReference type="Proteomes" id="UP001172386"/>
    </source>
</evidence>
<dbReference type="Proteomes" id="UP001172386">
    <property type="component" value="Unassembled WGS sequence"/>
</dbReference>
<name>A0ACC3AEL1_9EURO</name>
<gene>
    <name evidence="1" type="ORF">H2198_002368</name>
</gene>
<comment type="caution">
    <text evidence="1">The sequence shown here is derived from an EMBL/GenBank/DDBJ whole genome shotgun (WGS) entry which is preliminary data.</text>
</comment>
<reference evidence="1" key="1">
    <citation type="submission" date="2022-10" db="EMBL/GenBank/DDBJ databases">
        <title>Culturing micro-colonial fungi from biological soil crusts in the Mojave desert and describing Neophaeococcomyces mojavensis, and introducing the new genera and species Taxawa tesnikishii.</title>
        <authorList>
            <person name="Kurbessoian T."/>
            <person name="Stajich J.E."/>
        </authorList>
    </citation>
    <scope>NUCLEOTIDE SEQUENCE</scope>
    <source>
        <strain evidence="1">JES_112</strain>
    </source>
</reference>